<feature type="binding site" evidence="2">
    <location>
        <position position="83"/>
    </location>
    <ligand>
        <name>Mg(2+)</name>
        <dbReference type="ChEBI" id="CHEBI:18420"/>
        <label>2</label>
    </ligand>
</feature>
<comment type="function">
    <text evidence="2">Catalyzes the ATP-dependent phosphorylation of thiamine-monophosphate (TMP) to form thiamine-pyrophosphate (TPP), the active form of vitamin B1.</text>
</comment>
<dbReference type="InterPro" id="IPR036921">
    <property type="entry name" value="PurM-like_N_sf"/>
</dbReference>
<feature type="binding site" evidence="2">
    <location>
        <position position="54"/>
    </location>
    <ligand>
        <name>Mg(2+)</name>
        <dbReference type="ChEBI" id="CHEBI:18420"/>
        <label>1</label>
    </ligand>
</feature>
<accession>A0AAE5CD47</accession>
<dbReference type="HAMAP" id="MF_02128">
    <property type="entry name" value="TMP_kinase"/>
    <property type="match status" value="1"/>
</dbReference>
<feature type="domain" description="PurM-like C-terminal" evidence="4">
    <location>
        <begin position="159"/>
        <end position="303"/>
    </location>
</feature>
<dbReference type="Gene3D" id="3.30.1330.10">
    <property type="entry name" value="PurM-like, N-terminal domain"/>
    <property type="match status" value="1"/>
</dbReference>
<dbReference type="SUPFAM" id="SSF56042">
    <property type="entry name" value="PurM C-terminal domain-like"/>
    <property type="match status" value="1"/>
</dbReference>
<keyword evidence="2" id="KW-0547">Nucleotide-binding</keyword>
<dbReference type="InterPro" id="IPR036676">
    <property type="entry name" value="PurM-like_C_sf"/>
</dbReference>
<dbReference type="EMBL" id="JAACAK010000133">
    <property type="protein sequence ID" value="NIR76590.1"/>
    <property type="molecule type" value="Genomic_DNA"/>
</dbReference>
<evidence type="ECO:0000313" key="6">
    <source>
        <dbReference type="Proteomes" id="UP000702544"/>
    </source>
</evidence>
<feature type="binding site" evidence="2">
    <location>
        <position position="61"/>
    </location>
    <ligand>
        <name>substrate</name>
    </ligand>
</feature>
<feature type="binding site" evidence="2">
    <location>
        <position position="317"/>
    </location>
    <ligand>
        <name>substrate</name>
    </ligand>
</feature>
<evidence type="ECO:0000259" key="4">
    <source>
        <dbReference type="Pfam" id="PF02769"/>
    </source>
</evidence>
<feature type="binding site" evidence="2">
    <location>
        <position position="54"/>
    </location>
    <ligand>
        <name>Mg(2+)</name>
        <dbReference type="ChEBI" id="CHEBI:18420"/>
        <label>2</label>
    </ligand>
</feature>
<dbReference type="GO" id="GO:0009228">
    <property type="term" value="P:thiamine biosynthetic process"/>
    <property type="evidence" value="ECO:0007669"/>
    <property type="project" value="UniProtKB-KW"/>
</dbReference>
<protein>
    <recommendedName>
        <fullName evidence="2">Thiamine-monophosphate kinase</fullName>
        <shortName evidence="2">TMP kinase</shortName>
        <shortName evidence="2">Thiamine-phosphate kinase</shortName>
        <ecNumber evidence="2">2.7.4.16</ecNumber>
    </recommendedName>
</protein>
<keyword evidence="2 5" id="KW-0418">Kinase</keyword>
<dbReference type="PANTHER" id="PTHR30270:SF0">
    <property type="entry name" value="THIAMINE-MONOPHOSPHATE KINASE"/>
    <property type="match status" value="1"/>
</dbReference>
<feature type="binding site" evidence="2">
    <location>
        <position position="38"/>
    </location>
    <ligand>
        <name>Mg(2+)</name>
        <dbReference type="ChEBI" id="CHEBI:18420"/>
        <label>3</label>
    </ligand>
</feature>
<organism evidence="5 6">
    <name type="scientific">Candidatus Kutchimonas denitrificans</name>
    <dbReference type="NCBI Taxonomy" id="3056748"/>
    <lineage>
        <taxon>Bacteria</taxon>
        <taxon>Pseudomonadati</taxon>
        <taxon>Gemmatimonadota</taxon>
        <taxon>Gemmatimonadia</taxon>
        <taxon>Candidatus Palauibacterales</taxon>
        <taxon>Candidatus Palauibacteraceae</taxon>
        <taxon>Candidatus Kutchimonas</taxon>
    </lineage>
</organism>
<feature type="binding site" evidence="2">
    <location>
        <position position="219"/>
    </location>
    <ligand>
        <name>ATP</name>
        <dbReference type="ChEBI" id="CHEBI:30616"/>
    </ligand>
</feature>
<comment type="pathway">
    <text evidence="2">Cofactor biosynthesis; thiamine diphosphate biosynthesis; thiamine diphosphate from thiamine phosphate: step 1/1.</text>
</comment>
<comment type="miscellaneous">
    <text evidence="2">Reaction mechanism of ThiL seems to utilize a direct, inline transfer of the gamma-phosphate of ATP to TMP rather than a phosphorylated enzyme intermediate.</text>
</comment>
<dbReference type="EC" id="2.7.4.16" evidence="2"/>
<dbReference type="Pfam" id="PF02769">
    <property type="entry name" value="AIRS_C"/>
    <property type="match status" value="1"/>
</dbReference>
<feature type="binding site" evidence="2">
    <location>
        <position position="217"/>
    </location>
    <ligand>
        <name>Mg(2+)</name>
        <dbReference type="ChEBI" id="CHEBI:18420"/>
        <label>3</label>
    </ligand>
</feature>
<name>A0AAE5CD47_9BACT</name>
<dbReference type="Pfam" id="PF00586">
    <property type="entry name" value="AIRS"/>
    <property type="match status" value="1"/>
</dbReference>
<feature type="binding site" evidence="2">
    <location>
        <position position="83"/>
    </location>
    <ligand>
        <name>Mg(2+)</name>
        <dbReference type="ChEBI" id="CHEBI:18420"/>
        <label>4</label>
    </ligand>
</feature>
<evidence type="ECO:0000256" key="1">
    <source>
        <dbReference type="ARBA" id="ARBA00022977"/>
    </source>
</evidence>
<feature type="binding site" evidence="2">
    <location>
        <position position="83"/>
    </location>
    <ligand>
        <name>Mg(2+)</name>
        <dbReference type="ChEBI" id="CHEBI:18420"/>
        <label>3</label>
    </ligand>
</feature>
<feature type="binding site" evidence="2">
    <location>
        <position position="220"/>
    </location>
    <ligand>
        <name>Mg(2+)</name>
        <dbReference type="ChEBI" id="CHEBI:18420"/>
        <label>5</label>
    </ligand>
</feature>
<keyword evidence="2 5" id="KW-0808">Transferase</keyword>
<dbReference type="NCBIfam" id="TIGR01379">
    <property type="entry name" value="thiL"/>
    <property type="match status" value="1"/>
</dbReference>
<comment type="caution">
    <text evidence="2">Lacks conserved residue(s) required for the propagation of feature annotation.</text>
</comment>
<dbReference type="GO" id="GO:0009030">
    <property type="term" value="F:thiamine-phosphate kinase activity"/>
    <property type="evidence" value="ECO:0007669"/>
    <property type="project" value="UniProtKB-UniRule"/>
</dbReference>
<feature type="binding site" evidence="2">
    <location>
        <position position="52"/>
    </location>
    <ligand>
        <name>Mg(2+)</name>
        <dbReference type="ChEBI" id="CHEBI:18420"/>
        <label>4</label>
    </ligand>
</feature>
<dbReference type="Gene3D" id="3.90.650.10">
    <property type="entry name" value="PurM-like C-terminal domain"/>
    <property type="match status" value="1"/>
</dbReference>
<dbReference type="SUPFAM" id="SSF55326">
    <property type="entry name" value="PurM N-terminal domain-like"/>
    <property type="match status" value="1"/>
</dbReference>
<reference evidence="5 6" key="1">
    <citation type="submission" date="2020-01" db="EMBL/GenBank/DDBJ databases">
        <title>Genomes assembled from Gulf of Kutch pelagic sediment metagenomes.</title>
        <authorList>
            <person name="Chandrashekar M."/>
            <person name="Mahajan M.S."/>
            <person name="Dave K.J."/>
            <person name="Vatsa P."/>
            <person name="Nathani N.M."/>
        </authorList>
    </citation>
    <scope>NUCLEOTIDE SEQUENCE [LARGE SCALE GENOMIC DNA]</scope>
    <source>
        <strain evidence="5">KS3-K002</strain>
    </source>
</reference>
<dbReference type="GO" id="GO:0000287">
    <property type="term" value="F:magnesium ion binding"/>
    <property type="evidence" value="ECO:0007669"/>
    <property type="project" value="UniProtKB-UniRule"/>
</dbReference>
<dbReference type="InterPro" id="IPR016188">
    <property type="entry name" value="PurM-like_N"/>
</dbReference>
<keyword evidence="2" id="KW-0479">Metal-binding</keyword>
<comment type="similarity">
    <text evidence="2">Belongs to the thiamine-monophosphate kinase family.</text>
</comment>
<dbReference type="CDD" id="cd02194">
    <property type="entry name" value="ThiL"/>
    <property type="match status" value="1"/>
</dbReference>
<feature type="binding site" evidence="2">
    <location>
        <begin position="130"/>
        <end position="131"/>
    </location>
    <ligand>
        <name>ATP</name>
        <dbReference type="ChEBI" id="CHEBI:30616"/>
    </ligand>
</feature>
<dbReference type="PANTHER" id="PTHR30270">
    <property type="entry name" value="THIAMINE-MONOPHOSPHATE KINASE"/>
    <property type="match status" value="1"/>
</dbReference>
<dbReference type="AlphaFoldDB" id="A0AAE5CD47"/>
<comment type="caution">
    <text evidence="5">The sequence shown here is derived from an EMBL/GenBank/DDBJ whole genome shotgun (WGS) entry which is preliminary data.</text>
</comment>
<keyword evidence="2" id="KW-0067">ATP-binding</keyword>
<keyword evidence="1 2" id="KW-0784">Thiamine biosynthesis</keyword>
<keyword evidence="2" id="KW-0460">Magnesium</keyword>
<dbReference type="PIRSF" id="PIRSF005303">
    <property type="entry name" value="Thiam_monoph_kin"/>
    <property type="match status" value="1"/>
</dbReference>
<feature type="binding site" evidence="2">
    <location>
        <position position="131"/>
    </location>
    <ligand>
        <name>Mg(2+)</name>
        <dbReference type="ChEBI" id="CHEBI:18420"/>
        <label>1</label>
    </ligand>
</feature>
<proteinExistence type="inferred from homology"/>
<sequence length="324" mass="33719">MSRTPPPLGPGGEFDIIRRVLKDATPPGPEIALGSGDDCALIRHGDGFLALSVDLSVEGGHFVSDWGTPELIGERAVRIAISDLAAMSAEPLATLVSLNTPRTAGSGLAERIFRGCLAATEACGAAHIGGDLSHAADAIVIDVTALGKVVEPLLRSTARPGDALWVTGRLGAAAAAVRAWKAGGKPKDRWRRRFWEPPPRIEEARWLARAGASAAIDLSDGLLADSGHIAAASGIGLEIDWEAVPAAPEIETEIALAGGEDYELLVAAPRDIFTDDTTAEFELTFGVPLTRVGRAVSGSGVRVFRAGQEIEAASPGFDHFGDEG</sequence>
<evidence type="ECO:0000313" key="5">
    <source>
        <dbReference type="EMBL" id="NIR76590.1"/>
    </source>
</evidence>
<feature type="binding site" evidence="2">
    <location>
        <position position="155"/>
    </location>
    <ligand>
        <name>ATP</name>
        <dbReference type="ChEBI" id="CHEBI:30616"/>
    </ligand>
</feature>
<dbReference type="Proteomes" id="UP000702544">
    <property type="component" value="Unassembled WGS sequence"/>
</dbReference>
<evidence type="ECO:0000256" key="2">
    <source>
        <dbReference type="HAMAP-Rule" id="MF_02128"/>
    </source>
</evidence>
<dbReference type="GO" id="GO:0005524">
    <property type="term" value="F:ATP binding"/>
    <property type="evidence" value="ECO:0007669"/>
    <property type="project" value="UniProtKB-UniRule"/>
</dbReference>
<gene>
    <name evidence="2 5" type="primary">thiL</name>
    <name evidence="5" type="ORF">GWO12_16030</name>
</gene>
<feature type="domain" description="PurM-like N-terminal" evidence="3">
    <location>
        <begin position="36"/>
        <end position="149"/>
    </location>
</feature>
<comment type="catalytic activity">
    <reaction evidence="2">
        <text>thiamine phosphate + ATP = thiamine diphosphate + ADP</text>
        <dbReference type="Rhea" id="RHEA:15913"/>
        <dbReference type="ChEBI" id="CHEBI:30616"/>
        <dbReference type="ChEBI" id="CHEBI:37575"/>
        <dbReference type="ChEBI" id="CHEBI:58937"/>
        <dbReference type="ChEBI" id="CHEBI:456216"/>
        <dbReference type="EC" id="2.7.4.16"/>
    </reaction>
</comment>
<dbReference type="GO" id="GO:0009229">
    <property type="term" value="P:thiamine diphosphate biosynthetic process"/>
    <property type="evidence" value="ECO:0007669"/>
    <property type="project" value="UniProtKB-UniRule"/>
</dbReference>
<feature type="binding site" evidence="2">
    <location>
        <position position="38"/>
    </location>
    <ligand>
        <name>Mg(2+)</name>
        <dbReference type="ChEBI" id="CHEBI:18420"/>
        <label>4</label>
    </ligand>
</feature>
<dbReference type="InterPro" id="IPR006283">
    <property type="entry name" value="ThiL-like"/>
</dbReference>
<dbReference type="InterPro" id="IPR010918">
    <property type="entry name" value="PurM-like_C_dom"/>
</dbReference>
<feature type="binding site" evidence="2">
    <location>
        <position position="260"/>
    </location>
    <ligand>
        <name>substrate</name>
    </ligand>
</feature>
<evidence type="ECO:0000259" key="3">
    <source>
        <dbReference type="Pfam" id="PF00586"/>
    </source>
</evidence>